<evidence type="ECO:0000313" key="6">
    <source>
        <dbReference type="EMBL" id="CAD7625049.1"/>
    </source>
</evidence>
<keyword evidence="7" id="KW-1185">Reference proteome</keyword>
<feature type="domain" description="Fibronectin type-III" evidence="5">
    <location>
        <begin position="503"/>
        <end position="599"/>
    </location>
</feature>
<keyword evidence="3" id="KW-1015">Disulfide bond</keyword>
<dbReference type="PROSITE" id="PS50835">
    <property type="entry name" value="IG_LIKE"/>
    <property type="match status" value="5"/>
</dbReference>
<dbReference type="Gene3D" id="2.60.40.10">
    <property type="entry name" value="Immunoglobulins"/>
    <property type="match status" value="5"/>
</dbReference>
<comment type="subcellular location">
    <subcellularLocation>
        <location evidence="1">Membrane</location>
        <topology evidence="1">Single-pass membrane protein</topology>
    </subcellularLocation>
</comment>
<evidence type="ECO:0008006" key="8">
    <source>
        <dbReference type="Google" id="ProtNLM"/>
    </source>
</evidence>
<protein>
    <recommendedName>
        <fullName evidence="8">Nephrin/kirre</fullName>
    </recommendedName>
</protein>
<dbReference type="GO" id="GO:0030154">
    <property type="term" value="P:cell differentiation"/>
    <property type="evidence" value="ECO:0007669"/>
    <property type="project" value="UniProtKB-ARBA"/>
</dbReference>
<evidence type="ECO:0000256" key="1">
    <source>
        <dbReference type="ARBA" id="ARBA00004167"/>
    </source>
</evidence>
<evidence type="ECO:0000313" key="7">
    <source>
        <dbReference type="Proteomes" id="UP000759131"/>
    </source>
</evidence>
<name>A0A7R9PY38_9ACAR</name>
<dbReference type="InterPro" id="IPR003599">
    <property type="entry name" value="Ig_sub"/>
</dbReference>
<dbReference type="SMART" id="SM00408">
    <property type="entry name" value="IGc2"/>
    <property type="match status" value="4"/>
</dbReference>
<dbReference type="InterPro" id="IPR013162">
    <property type="entry name" value="CD80_C2-set"/>
</dbReference>
<keyword evidence="2" id="KW-0472">Membrane</keyword>
<feature type="domain" description="Ig-like" evidence="4">
    <location>
        <begin position="312"/>
        <end position="404"/>
    </location>
</feature>
<dbReference type="PANTHER" id="PTHR23278:SF19">
    <property type="entry name" value="OBSCURIN"/>
    <property type="match status" value="1"/>
</dbReference>
<dbReference type="InterPro" id="IPR007110">
    <property type="entry name" value="Ig-like_dom"/>
</dbReference>
<dbReference type="InterPro" id="IPR013783">
    <property type="entry name" value="Ig-like_fold"/>
</dbReference>
<dbReference type="InterPro" id="IPR013098">
    <property type="entry name" value="Ig_I-set"/>
</dbReference>
<dbReference type="EMBL" id="CAJPIZ010002770">
    <property type="protein sequence ID" value="CAG2105479.1"/>
    <property type="molecule type" value="Genomic_DNA"/>
</dbReference>
<dbReference type="SMART" id="SM00409">
    <property type="entry name" value="IG"/>
    <property type="match status" value="5"/>
</dbReference>
<sequence length="705" mass="78477">MGDKALLPCNITPPSEDDSITLVLWYRSDVKILPIYTVDIRHNREKAKHLTHEVLADRAFFNLSVRPAVLSLDPILETDGAEYRCRVDFRWGRTLTSVINLHVIVPPKKVYIIDSKNQQISGLIGPVEEGSDVRLSCIVEGGKPDPSVHWYRDNVLIDVSTTSIDDSVVRNELLIENIRRNDLNSIYSCNAINNNSSQTSISTFVTFDIYVKPSDVKIISIRRPLSSGRKFDLICRSFGSRPPAQLTWLKDNRLLSKTRETFSDDGNVTTSVLELVPSAEDHGSYLNCRAENLRLANSTIEDQWVLNIFFQPKVNLTLRTSSGKGLVAVGSQLFMECHITANPSVVEVKWLLNGQPLKQDVERDVLIRNASLEIRSARREDQGLYRCYASNLEGKTDSNELRLDIHFSPICREKSNNSIGVAIGETIELECVVEASPASVTFDWTVNRFLLNNHIQHSNQGLTSRLSYKVHNKDDLGTIECSAKNAVGQQRQPCLFTLIAQGPPEGLHECGVSNKTDASFLVECMAGDDGGLNQTFHLDIFDDSERKRLLIELTNQLKPIFAVQGLESGHIFYLSVYAANSKGKSVAKTITSNTLTLSSLSSDAKEESAPFLTDLNPLFGALAALLTAKYGHSSTVQCLSMDWSEMGNNDGLVYSNGSIPGIINNYDNKKNAFNSNTINRLNDKTCNNIDIINIRHDVRQGLRIS</sequence>
<gene>
    <name evidence="6" type="ORF">OSB1V03_LOCUS5485</name>
</gene>
<evidence type="ECO:0000256" key="2">
    <source>
        <dbReference type="ARBA" id="ARBA00023136"/>
    </source>
</evidence>
<dbReference type="InterPro" id="IPR036179">
    <property type="entry name" value="Ig-like_dom_sf"/>
</dbReference>
<dbReference type="PROSITE" id="PS50853">
    <property type="entry name" value="FN3"/>
    <property type="match status" value="1"/>
</dbReference>
<feature type="domain" description="Ig-like" evidence="4">
    <location>
        <begin position="1"/>
        <end position="96"/>
    </location>
</feature>
<dbReference type="SUPFAM" id="SSF48726">
    <property type="entry name" value="Immunoglobulin"/>
    <property type="match status" value="5"/>
</dbReference>
<dbReference type="InterPro" id="IPR003961">
    <property type="entry name" value="FN3_dom"/>
</dbReference>
<evidence type="ECO:0000259" key="5">
    <source>
        <dbReference type="PROSITE" id="PS50853"/>
    </source>
</evidence>
<dbReference type="Pfam" id="PF13927">
    <property type="entry name" value="Ig_3"/>
    <property type="match status" value="1"/>
</dbReference>
<dbReference type="EMBL" id="OC857345">
    <property type="protein sequence ID" value="CAD7625049.1"/>
    <property type="molecule type" value="Genomic_DNA"/>
</dbReference>
<dbReference type="Pfam" id="PF08205">
    <property type="entry name" value="C2-set_2"/>
    <property type="match status" value="1"/>
</dbReference>
<dbReference type="GO" id="GO:0009653">
    <property type="term" value="P:anatomical structure morphogenesis"/>
    <property type="evidence" value="ECO:0007669"/>
    <property type="project" value="UniProtKB-ARBA"/>
</dbReference>
<evidence type="ECO:0000259" key="4">
    <source>
        <dbReference type="PROSITE" id="PS50835"/>
    </source>
</evidence>
<reference evidence="6" key="1">
    <citation type="submission" date="2020-11" db="EMBL/GenBank/DDBJ databases">
        <authorList>
            <person name="Tran Van P."/>
        </authorList>
    </citation>
    <scope>NUCLEOTIDE SEQUENCE</scope>
</reference>
<evidence type="ECO:0000256" key="3">
    <source>
        <dbReference type="ARBA" id="ARBA00023157"/>
    </source>
</evidence>
<dbReference type="AlphaFoldDB" id="A0A7R9PY38"/>
<feature type="domain" description="Ig-like" evidence="4">
    <location>
        <begin position="107"/>
        <end position="202"/>
    </location>
</feature>
<dbReference type="Proteomes" id="UP000759131">
    <property type="component" value="Unassembled WGS sequence"/>
</dbReference>
<dbReference type="InterPro" id="IPR003598">
    <property type="entry name" value="Ig_sub2"/>
</dbReference>
<dbReference type="PANTHER" id="PTHR23278">
    <property type="entry name" value="SIDESTEP PROTEIN"/>
    <property type="match status" value="1"/>
</dbReference>
<dbReference type="GO" id="GO:0016020">
    <property type="term" value="C:membrane"/>
    <property type="evidence" value="ECO:0007669"/>
    <property type="project" value="UniProtKB-SubCell"/>
</dbReference>
<accession>A0A7R9PY38</accession>
<proteinExistence type="predicted"/>
<feature type="domain" description="Ig-like" evidence="4">
    <location>
        <begin position="213"/>
        <end position="307"/>
    </location>
</feature>
<organism evidence="6">
    <name type="scientific">Medioppia subpectinata</name>
    <dbReference type="NCBI Taxonomy" id="1979941"/>
    <lineage>
        <taxon>Eukaryota</taxon>
        <taxon>Metazoa</taxon>
        <taxon>Ecdysozoa</taxon>
        <taxon>Arthropoda</taxon>
        <taxon>Chelicerata</taxon>
        <taxon>Arachnida</taxon>
        <taxon>Acari</taxon>
        <taxon>Acariformes</taxon>
        <taxon>Sarcoptiformes</taxon>
        <taxon>Oribatida</taxon>
        <taxon>Brachypylina</taxon>
        <taxon>Oppioidea</taxon>
        <taxon>Oppiidae</taxon>
        <taxon>Medioppia</taxon>
    </lineage>
</organism>
<dbReference type="OrthoDB" id="6501028at2759"/>
<dbReference type="Pfam" id="PF07679">
    <property type="entry name" value="I-set"/>
    <property type="match status" value="2"/>
</dbReference>
<feature type="domain" description="Ig-like" evidence="4">
    <location>
        <begin position="409"/>
        <end position="497"/>
    </location>
</feature>